<protein>
    <submittedName>
        <fullName evidence="3">Uncharacterized protein</fullName>
    </submittedName>
</protein>
<evidence type="ECO:0000256" key="1">
    <source>
        <dbReference type="SAM" id="Coils"/>
    </source>
</evidence>
<gene>
    <name evidence="3" type="ORF">DSCA_10260</name>
</gene>
<name>A0A5K7YDN3_9BACT</name>
<feature type="transmembrane region" description="Helical" evidence="2">
    <location>
        <begin position="12"/>
        <end position="31"/>
    </location>
</feature>
<reference evidence="3 4" key="1">
    <citation type="submission" date="2019-11" db="EMBL/GenBank/DDBJ databases">
        <title>Comparative genomics of hydrocarbon-degrading Desulfosarcina strains.</title>
        <authorList>
            <person name="Watanabe M."/>
            <person name="Kojima H."/>
            <person name="Fukui M."/>
        </authorList>
    </citation>
    <scope>NUCLEOTIDE SEQUENCE [LARGE SCALE GENOMIC DNA]</scope>
    <source>
        <strain evidence="3 4">PL12</strain>
    </source>
</reference>
<organism evidence="3 4">
    <name type="scientific">Desulfosarcina alkanivorans</name>
    <dbReference type="NCBI Taxonomy" id="571177"/>
    <lineage>
        <taxon>Bacteria</taxon>
        <taxon>Pseudomonadati</taxon>
        <taxon>Thermodesulfobacteriota</taxon>
        <taxon>Desulfobacteria</taxon>
        <taxon>Desulfobacterales</taxon>
        <taxon>Desulfosarcinaceae</taxon>
        <taxon>Desulfosarcina</taxon>
    </lineage>
</organism>
<dbReference type="RefSeq" id="WP_155315388.1">
    <property type="nucleotide sequence ID" value="NZ_AP021874.1"/>
</dbReference>
<evidence type="ECO:0000313" key="3">
    <source>
        <dbReference type="EMBL" id="BBO67096.1"/>
    </source>
</evidence>
<dbReference type="EMBL" id="AP021874">
    <property type="protein sequence ID" value="BBO67096.1"/>
    <property type="molecule type" value="Genomic_DNA"/>
</dbReference>
<keyword evidence="2" id="KW-0472">Membrane</keyword>
<keyword evidence="1" id="KW-0175">Coiled coil</keyword>
<evidence type="ECO:0000256" key="2">
    <source>
        <dbReference type="SAM" id="Phobius"/>
    </source>
</evidence>
<dbReference type="Proteomes" id="UP000427906">
    <property type="component" value="Chromosome"/>
</dbReference>
<feature type="coiled-coil region" evidence="1">
    <location>
        <begin position="37"/>
        <end position="113"/>
    </location>
</feature>
<accession>A0A5K7YDN3</accession>
<keyword evidence="2" id="KW-1133">Transmembrane helix</keyword>
<keyword evidence="4" id="KW-1185">Reference proteome</keyword>
<sequence length="251" mass="27768">MESVAALSNWMLMSTVVFAVLTGILAFLTIGKSKRLVNRLSEDILSSRKQIKSLEKTAEEIRRELLKTQQHQDINQLKLKTSNSSAQELRQELLDARKRLEIAEAAIKEHQARESEDGDGSETMLTLDLELEPEGSLSDNQREQLIALLDPGPKGNVDIFCVMDDDGSELTAKQLDEVLTADGWKTNGVARSAFSNPPKGLLLAVNSKETAPSYASFLQRVFSTIGMDVSARIDKKYREWSLTVIVGSTDG</sequence>
<dbReference type="OrthoDB" id="5417251at2"/>
<keyword evidence="2" id="KW-0812">Transmembrane</keyword>
<dbReference type="AlphaFoldDB" id="A0A5K7YDN3"/>
<dbReference type="KEGG" id="dalk:DSCA_10260"/>
<evidence type="ECO:0000313" key="4">
    <source>
        <dbReference type="Proteomes" id="UP000427906"/>
    </source>
</evidence>
<proteinExistence type="predicted"/>